<organism evidence="10 11">
    <name type="scientific">Velocimicrobium porci</name>
    <dbReference type="NCBI Taxonomy" id="2606634"/>
    <lineage>
        <taxon>Bacteria</taxon>
        <taxon>Bacillati</taxon>
        <taxon>Bacillota</taxon>
        <taxon>Clostridia</taxon>
        <taxon>Lachnospirales</taxon>
        <taxon>Lachnospiraceae</taxon>
        <taxon>Velocimicrobium</taxon>
    </lineage>
</organism>
<dbReference type="EMBL" id="VUMT01000028">
    <property type="protein sequence ID" value="MSS64762.1"/>
    <property type="molecule type" value="Genomic_DNA"/>
</dbReference>
<comment type="similarity">
    <text evidence="1">Belongs to the RecJ family.</text>
</comment>
<dbReference type="Pfam" id="PF02272">
    <property type="entry name" value="DHHA1"/>
    <property type="match status" value="1"/>
</dbReference>
<feature type="domain" description="RecJ OB" evidence="9">
    <location>
        <begin position="454"/>
        <end position="577"/>
    </location>
</feature>
<evidence type="ECO:0000259" key="8">
    <source>
        <dbReference type="Pfam" id="PF02272"/>
    </source>
</evidence>
<dbReference type="PANTHER" id="PTHR30255">
    <property type="entry name" value="SINGLE-STRANDED-DNA-SPECIFIC EXONUCLEASE RECJ"/>
    <property type="match status" value="1"/>
</dbReference>
<sequence>MEKWFIKNKKADFGLIAKTFGVSEVLARLAVNRGVKSNEEMMQYLNPSIENIPSPLLMKDMEKCCDILKKKIEEKKSIRIIGDYDVDGVMSTYILYCGLERCGAKVDYEIPDRMKDGYGINVQLIEEAIESGVDTILTCDNGISAKQQIQHGKEQGLTILVTDHHDVPIDEGVPEADAVVNPKQEDCNYPFEGICGASVAFKLVSVLYQKYGIDAKEMEEFIPFAAIATVCDVMDLVGENRAIVKEGLGRISKTKNLGLKALIEETGLTGKEITAYHLGFIIGPCINASGRLESAKLGLSMLLSKEEEKASDLAKELKKLNDERKEMTAENLEKAIEQVENSDLMEDKVLVIYLPECHESLAGIIAGRLRERYNKPSIVLTKAKDGVKGSGRSIEEYHMFQELSKCKNYLTKFGGHPMAAGLSLEEENIEPFREALNQQTALTEEDLIPKISFDMVLPLETISIPLIREMELLEPYGKANQRPLFAIRDVIVTKASVIGKLKNMLRLTIKTTTGAGIYIGMLFRDYDRFVECVEEKHGTGTMEQLINGTSSGVGMDFIFYPSVNEYNGYESIQIIIETFR</sequence>
<dbReference type="SUPFAM" id="SSF64182">
    <property type="entry name" value="DHH phosphoesterases"/>
    <property type="match status" value="1"/>
</dbReference>
<dbReference type="GO" id="GO:0008409">
    <property type="term" value="F:5'-3' exonuclease activity"/>
    <property type="evidence" value="ECO:0007669"/>
    <property type="project" value="InterPro"/>
</dbReference>
<dbReference type="PANTHER" id="PTHR30255:SF2">
    <property type="entry name" value="SINGLE-STRANDED-DNA-SPECIFIC EXONUCLEASE RECJ"/>
    <property type="match status" value="1"/>
</dbReference>
<keyword evidence="4" id="KW-0378">Hydrolase</keyword>
<dbReference type="GO" id="GO:0006281">
    <property type="term" value="P:DNA repair"/>
    <property type="evidence" value="ECO:0007669"/>
    <property type="project" value="InterPro"/>
</dbReference>
<dbReference type="GO" id="GO:0003676">
    <property type="term" value="F:nucleic acid binding"/>
    <property type="evidence" value="ECO:0007669"/>
    <property type="project" value="InterPro"/>
</dbReference>
<keyword evidence="11" id="KW-1185">Reference proteome</keyword>
<feature type="coiled-coil region" evidence="6">
    <location>
        <begin position="303"/>
        <end position="342"/>
    </location>
</feature>
<dbReference type="InterPro" id="IPR001667">
    <property type="entry name" value="DDH_dom"/>
</dbReference>
<evidence type="ECO:0000256" key="3">
    <source>
        <dbReference type="ARBA" id="ARBA00022722"/>
    </source>
</evidence>
<evidence type="ECO:0000313" key="10">
    <source>
        <dbReference type="EMBL" id="MSS64762.1"/>
    </source>
</evidence>
<reference evidence="10 11" key="1">
    <citation type="submission" date="2019-08" db="EMBL/GenBank/DDBJ databases">
        <title>In-depth cultivation of the pig gut microbiome towards novel bacterial diversity and tailored functional studies.</title>
        <authorList>
            <person name="Wylensek D."/>
            <person name="Hitch T.C.A."/>
            <person name="Clavel T."/>
        </authorList>
    </citation>
    <scope>NUCLEOTIDE SEQUENCE [LARGE SCALE GENOMIC DNA]</scope>
    <source>
        <strain evidence="10 11">WCA-693-APC-MOT-I</strain>
    </source>
</reference>
<evidence type="ECO:0000259" key="7">
    <source>
        <dbReference type="Pfam" id="PF01368"/>
    </source>
</evidence>
<dbReference type="Proteomes" id="UP000482209">
    <property type="component" value="Unassembled WGS sequence"/>
</dbReference>
<dbReference type="InterPro" id="IPR051673">
    <property type="entry name" value="SSDNA_exonuclease_RecJ"/>
</dbReference>
<comment type="caution">
    <text evidence="10">The sequence shown here is derived from an EMBL/GenBank/DDBJ whole genome shotgun (WGS) entry which is preliminary data.</text>
</comment>
<evidence type="ECO:0000256" key="5">
    <source>
        <dbReference type="ARBA" id="ARBA00022839"/>
    </source>
</evidence>
<dbReference type="InterPro" id="IPR041122">
    <property type="entry name" value="RecJ_OB"/>
</dbReference>
<dbReference type="Pfam" id="PF01368">
    <property type="entry name" value="DHH"/>
    <property type="match status" value="1"/>
</dbReference>
<keyword evidence="6" id="KW-0175">Coiled coil</keyword>
<dbReference type="AlphaFoldDB" id="A0A6L5Y198"/>
<dbReference type="Gene3D" id="3.10.310.30">
    <property type="match status" value="1"/>
</dbReference>
<dbReference type="InterPro" id="IPR004610">
    <property type="entry name" value="RecJ"/>
</dbReference>
<dbReference type="InterPro" id="IPR038763">
    <property type="entry name" value="DHH_sf"/>
</dbReference>
<feature type="domain" description="DHHA1" evidence="8">
    <location>
        <begin position="347"/>
        <end position="439"/>
    </location>
</feature>
<dbReference type="NCBIfam" id="TIGR00644">
    <property type="entry name" value="recJ"/>
    <property type="match status" value="1"/>
</dbReference>
<dbReference type="InterPro" id="IPR003156">
    <property type="entry name" value="DHHA1_dom"/>
</dbReference>
<gene>
    <name evidence="10" type="primary">recJ</name>
    <name evidence="10" type="ORF">FYJ58_12905</name>
</gene>
<protein>
    <recommendedName>
        <fullName evidence="2">Single-stranded-DNA-specific exonuclease RecJ</fullName>
    </recommendedName>
</protein>
<evidence type="ECO:0000256" key="1">
    <source>
        <dbReference type="ARBA" id="ARBA00005915"/>
    </source>
</evidence>
<name>A0A6L5Y198_9FIRM</name>
<evidence type="ECO:0000259" key="9">
    <source>
        <dbReference type="Pfam" id="PF17768"/>
    </source>
</evidence>
<dbReference type="Pfam" id="PF17768">
    <property type="entry name" value="RecJ_OB"/>
    <property type="match status" value="1"/>
</dbReference>
<proteinExistence type="inferred from homology"/>
<accession>A0A6L5Y198</accession>
<evidence type="ECO:0000256" key="4">
    <source>
        <dbReference type="ARBA" id="ARBA00022801"/>
    </source>
</evidence>
<evidence type="ECO:0000256" key="6">
    <source>
        <dbReference type="SAM" id="Coils"/>
    </source>
</evidence>
<evidence type="ECO:0000256" key="2">
    <source>
        <dbReference type="ARBA" id="ARBA00019841"/>
    </source>
</evidence>
<keyword evidence="3" id="KW-0540">Nuclease</keyword>
<dbReference type="RefSeq" id="WP_154520149.1">
    <property type="nucleotide sequence ID" value="NZ_VUMT01000028.1"/>
</dbReference>
<dbReference type="Gene3D" id="3.90.1640.30">
    <property type="match status" value="1"/>
</dbReference>
<feature type="domain" description="DDH" evidence="7">
    <location>
        <begin position="78"/>
        <end position="220"/>
    </location>
</feature>
<dbReference type="GO" id="GO:0006310">
    <property type="term" value="P:DNA recombination"/>
    <property type="evidence" value="ECO:0007669"/>
    <property type="project" value="InterPro"/>
</dbReference>
<keyword evidence="5 10" id="KW-0269">Exonuclease</keyword>
<evidence type="ECO:0000313" key="11">
    <source>
        <dbReference type="Proteomes" id="UP000482209"/>
    </source>
</evidence>